<comment type="caution">
    <text evidence="1">The sequence shown here is derived from an EMBL/GenBank/DDBJ whole genome shotgun (WGS) entry which is preliminary data.</text>
</comment>
<gene>
    <name evidence="1" type="ORF">AFUS01_LOCUS28422</name>
</gene>
<dbReference type="EMBL" id="CAJVCH010406395">
    <property type="protein sequence ID" value="CAG7817883.1"/>
    <property type="molecule type" value="Genomic_DNA"/>
</dbReference>
<proteinExistence type="predicted"/>
<accession>A0A8J2KIW0</accession>
<keyword evidence="2" id="KW-1185">Reference proteome</keyword>
<name>A0A8J2KIW0_9HEXA</name>
<evidence type="ECO:0000313" key="2">
    <source>
        <dbReference type="Proteomes" id="UP000708208"/>
    </source>
</evidence>
<dbReference type="AlphaFoldDB" id="A0A8J2KIW0"/>
<sequence length="168" mass="18862">MVLQQKSYKIVGYSANEVNLFPQTNMAPIEGAILEGSHAKEKSKAILTLNKYFLKASAAYQGVDDKKSDQGSKALHYLDKESRDAIVIYFGIKNCSVAICINGKVEVIPPGGEAAILYYAIFYYEWDVFCNKAVQSDPLTPIHTYEICEVTFETVEGLTRFLKLREFI</sequence>
<dbReference type="Proteomes" id="UP000708208">
    <property type="component" value="Unassembled WGS sequence"/>
</dbReference>
<organism evidence="1 2">
    <name type="scientific">Allacma fusca</name>
    <dbReference type="NCBI Taxonomy" id="39272"/>
    <lineage>
        <taxon>Eukaryota</taxon>
        <taxon>Metazoa</taxon>
        <taxon>Ecdysozoa</taxon>
        <taxon>Arthropoda</taxon>
        <taxon>Hexapoda</taxon>
        <taxon>Collembola</taxon>
        <taxon>Symphypleona</taxon>
        <taxon>Sminthuridae</taxon>
        <taxon>Allacma</taxon>
    </lineage>
</organism>
<evidence type="ECO:0000313" key="1">
    <source>
        <dbReference type="EMBL" id="CAG7817883.1"/>
    </source>
</evidence>
<protein>
    <submittedName>
        <fullName evidence="1">Uncharacterized protein</fullName>
    </submittedName>
</protein>
<reference evidence="1" key="1">
    <citation type="submission" date="2021-06" db="EMBL/GenBank/DDBJ databases">
        <authorList>
            <person name="Hodson N. C."/>
            <person name="Mongue J. A."/>
            <person name="Jaron S. K."/>
        </authorList>
    </citation>
    <scope>NUCLEOTIDE SEQUENCE</scope>
</reference>